<gene>
    <name evidence="1" type="ORF">LCGC14_1980930</name>
</gene>
<proteinExistence type="predicted"/>
<protein>
    <submittedName>
        <fullName evidence="1">Uncharacterized protein</fullName>
    </submittedName>
</protein>
<evidence type="ECO:0000313" key="1">
    <source>
        <dbReference type="EMBL" id="KKL82827.1"/>
    </source>
</evidence>
<comment type="caution">
    <text evidence="1">The sequence shown here is derived from an EMBL/GenBank/DDBJ whole genome shotgun (WGS) entry which is preliminary data.</text>
</comment>
<organism evidence="1">
    <name type="scientific">marine sediment metagenome</name>
    <dbReference type="NCBI Taxonomy" id="412755"/>
    <lineage>
        <taxon>unclassified sequences</taxon>
        <taxon>metagenomes</taxon>
        <taxon>ecological metagenomes</taxon>
    </lineage>
</organism>
<dbReference type="AlphaFoldDB" id="A0A0F9I5Z1"/>
<accession>A0A0F9I5Z1</accession>
<dbReference type="EMBL" id="LAZR01022163">
    <property type="protein sequence ID" value="KKL82827.1"/>
    <property type="molecule type" value="Genomic_DNA"/>
</dbReference>
<reference evidence="1" key="1">
    <citation type="journal article" date="2015" name="Nature">
        <title>Complex archaea that bridge the gap between prokaryotes and eukaryotes.</title>
        <authorList>
            <person name="Spang A."/>
            <person name="Saw J.H."/>
            <person name="Jorgensen S.L."/>
            <person name="Zaremba-Niedzwiedzka K."/>
            <person name="Martijn J."/>
            <person name="Lind A.E."/>
            <person name="van Eijk R."/>
            <person name="Schleper C."/>
            <person name="Guy L."/>
            <person name="Ettema T.J."/>
        </authorList>
    </citation>
    <scope>NUCLEOTIDE SEQUENCE</scope>
</reference>
<sequence length="28" mass="3001">MITEQRAEFVYNAARLAAIGAKAPIVPV</sequence>
<feature type="non-terminal residue" evidence="1">
    <location>
        <position position="28"/>
    </location>
</feature>
<name>A0A0F9I5Z1_9ZZZZ</name>